<dbReference type="PANTHER" id="PTHR18964:SF169">
    <property type="entry name" value="N-ACETYLMANNOSAMINE KINASE"/>
    <property type="match status" value="1"/>
</dbReference>
<comment type="caution">
    <text evidence="2">The sequence shown here is derived from an EMBL/GenBank/DDBJ whole genome shotgun (WGS) entry which is preliminary data.</text>
</comment>
<evidence type="ECO:0000256" key="1">
    <source>
        <dbReference type="ARBA" id="ARBA00006479"/>
    </source>
</evidence>
<sequence length="326" mass="32716">MADSTGSTPLLIGVDMGGTKIAGVVIEAPRTHSTSKIRVLAQSSRPARPGADALVDDVTALVGALTTQLSAGAGTVTAIGIGTPGAVDETTGDVNDIANLGITHVPLASAVQARCGLPVAVENDVNAAAVGAARLVEDGREAGETIAFLNLGTGLAAGIIRDGELDRGSSNTVGEIGHIPVEPHRWRCACGQVGCLETAGSGGAATRLWPYASPPMPAILDAAQHPHHPHHEQAVDVRGTIIAAIADAIDVLAVTVDPNVIIIGGGMAKTGAPLLDAIREELRVRGNTSGFINALNLPARLRLAPADLPVGAIGAALGALHVPAAV</sequence>
<dbReference type="PANTHER" id="PTHR18964">
    <property type="entry name" value="ROK (REPRESSOR, ORF, KINASE) FAMILY"/>
    <property type="match status" value="1"/>
</dbReference>
<dbReference type="InterPro" id="IPR043129">
    <property type="entry name" value="ATPase_NBD"/>
</dbReference>
<evidence type="ECO:0000313" key="3">
    <source>
        <dbReference type="Proteomes" id="UP000306798"/>
    </source>
</evidence>
<dbReference type="Gene3D" id="3.30.420.40">
    <property type="match status" value="2"/>
</dbReference>
<name>A0A4S4F4W7_9BIFI</name>
<comment type="similarity">
    <text evidence="1">Belongs to the ROK (NagC/XylR) family.</text>
</comment>
<dbReference type="SUPFAM" id="SSF53067">
    <property type="entry name" value="Actin-like ATPase domain"/>
    <property type="match status" value="1"/>
</dbReference>
<evidence type="ECO:0000313" key="2">
    <source>
        <dbReference type="EMBL" id="THG24761.1"/>
    </source>
</evidence>
<dbReference type="RefSeq" id="WP_136511531.1">
    <property type="nucleotide sequence ID" value="NZ_SSTF01000021.1"/>
</dbReference>
<dbReference type="EMBL" id="SSTF01000021">
    <property type="protein sequence ID" value="THG24761.1"/>
    <property type="molecule type" value="Genomic_DNA"/>
</dbReference>
<dbReference type="Pfam" id="PF00480">
    <property type="entry name" value="ROK"/>
    <property type="match status" value="1"/>
</dbReference>
<accession>A0A4S4F4W7</accession>
<protein>
    <submittedName>
        <fullName evidence="2">ROK family protein</fullName>
    </submittedName>
</protein>
<dbReference type="AlphaFoldDB" id="A0A4S4F4W7"/>
<dbReference type="Proteomes" id="UP000306798">
    <property type="component" value="Unassembled WGS sequence"/>
</dbReference>
<gene>
    <name evidence="2" type="ORF">E5991_07275</name>
</gene>
<organism evidence="2 3">
    <name type="scientific">Bifidobacterium pseudolongum</name>
    <dbReference type="NCBI Taxonomy" id="1694"/>
    <lineage>
        <taxon>Bacteria</taxon>
        <taxon>Bacillati</taxon>
        <taxon>Actinomycetota</taxon>
        <taxon>Actinomycetes</taxon>
        <taxon>Bifidobacteriales</taxon>
        <taxon>Bifidobacteriaceae</taxon>
        <taxon>Bifidobacterium</taxon>
    </lineage>
</organism>
<dbReference type="InterPro" id="IPR000600">
    <property type="entry name" value="ROK"/>
</dbReference>
<proteinExistence type="inferred from homology"/>
<reference evidence="2 3" key="1">
    <citation type="submission" date="2019-04" db="EMBL/GenBank/DDBJ databases">
        <title>Microbes associate with the intestines of laboratory mice.</title>
        <authorList>
            <person name="Navarre W."/>
            <person name="Wong E."/>
            <person name="Huang K.C."/>
            <person name="Tropini C."/>
            <person name="Ng K."/>
            <person name="Yu B."/>
        </authorList>
    </citation>
    <scope>NUCLEOTIDE SEQUENCE [LARGE SCALE GENOMIC DNA]</scope>
    <source>
        <strain evidence="2 3">NM87_A27A</strain>
    </source>
</reference>